<evidence type="ECO:0000313" key="1">
    <source>
        <dbReference type="EMBL" id="MEV8465579.1"/>
    </source>
</evidence>
<dbReference type="InterPro" id="IPR009534">
    <property type="entry name" value="DUF1153"/>
</dbReference>
<protein>
    <submittedName>
        <fullName evidence="1">DUF1153 domain-containing protein</fullName>
    </submittedName>
</protein>
<dbReference type="InterPro" id="IPR036388">
    <property type="entry name" value="WH-like_DNA-bd_sf"/>
</dbReference>
<dbReference type="SUPFAM" id="SSF48295">
    <property type="entry name" value="TrpR-like"/>
    <property type="match status" value="1"/>
</dbReference>
<dbReference type="RefSeq" id="WP_193140716.1">
    <property type="nucleotide sequence ID" value="NZ_JBFBVU010000002.1"/>
</dbReference>
<dbReference type="Pfam" id="PF06627">
    <property type="entry name" value="DUF1153"/>
    <property type="match status" value="1"/>
</dbReference>
<organism evidence="1 2">
    <name type="scientific">Meridianimarinicoccus marinus</name>
    <dbReference type="NCBI Taxonomy" id="3231483"/>
    <lineage>
        <taxon>Bacteria</taxon>
        <taxon>Pseudomonadati</taxon>
        <taxon>Pseudomonadota</taxon>
        <taxon>Alphaproteobacteria</taxon>
        <taxon>Rhodobacterales</taxon>
        <taxon>Paracoccaceae</taxon>
        <taxon>Meridianimarinicoccus</taxon>
    </lineage>
</organism>
<proteinExistence type="predicted"/>
<dbReference type="InterPro" id="IPR010921">
    <property type="entry name" value="Trp_repressor/repl_initiator"/>
</dbReference>
<evidence type="ECO:0000313" key="2">
    <source>
        <dbReference type="Proteomes" id="UP001553161"/>
    </source>
</evidence>
<keyword evidence="2" id="KW-1185">Reference proteome</keyword>
<dbReference type="Gene3D" id="1.10.10.10">
    <property type="entry name" value="Winged helix-like DNA-binding domain superfamily/Winged helix DNA-binding domain"/>
    <property type="match status" value="1"/>
</dbReference>
<dbReference type="EMBL" id="JBFBVU010000002">
    <property type="protein sequence ID" value="MEV8465579.1"/>
    <property type="molecule type" value="Genomic_DNA"/>
</dbReference>
<dbReference type="Proteomes" id="UP001553161">
    <property type="component" value="Unassembled WGS sequence"/>
</dbReference>
<sequence>MYLKKVDGPRLVKLPDGSTLSRADLPSARTQRWVASRKATVVKAVKFGLLTRDEAKSRYHLSDDELESWAMAVDRFGEDALKTTSLQKYRQV</sequence>
<comment type="caution">
    <text evidence="1">The sequence shown here is derived from an EMBL/GenBank/DDBJ whole genome shotgun (WGS) entry which is preliminary data.</text>
</comment>
<accession>A0ABV3L203</accession>
<gene>
    <name evidence="1" type="ORF">AB0T83_02130</name>
</gene>
<reference evidence="1 2" key="1">
    <citation type="submission" date="2024-07" db="EMBL/GenBank/DDBJ databases">
        <authorList>
            <person name="Kang M."/>
        </authorList>
    </citation>
    <scope>NUCLEOTIDE SEQUENCE [LARGE SCALE GENOMIC DNA]</scope>
    <source>
        <strain evidence="1 2">DFM31</strain>
    </source>
</reference>
<name>A0ABV3L203_9RHOB</name>